<evidence type="ECO:0000313" key="1">
    <source>
        <dbReference type="EMBL" id="TKI84284.1"/>
    </source>
</evidence>
<dbReference type="Proteomes" id="UP000305524">
    <property type="component" value="Unassembled WGS sequence"/>
</dbReference>
<name>A0A4U3A885_BACMY</name>
<dbReference type="AlphaFoldDB" id="A0A4U3A885"/>
<organism evidence="1 2">
    <name type="scientific">Bacillus mycoides</name>
    <dbReference type="NCBI Taxonomy" id="1405"/>
    <lineage>
        <taxon>Bacteria</taxon>
        <taxon>Bacillati</taxon>
        <taxon>Bacillota</taxon>
        <taxon>Bacilli</taxon>
        <taxon>Bacillales</taxon>
        <taxon>Bacillaceae</taxon>
        <taxon>Bacillus</taxon>
        <taxon>Bacillus cereus group</taxon>
    </lineage>
</organism>
<gene>
    <name evidence="1" type="ORF">FC701_14520</name>
</gene>
<proteinExistence type="predicted"/>
<accession>A0A4U3A885</accession>
<evidence type="ECO:0000313" key="2">
    <source>
        <dbReference type="Proteomes" id="UP000305524"/>
    </source>
</evidence>
<protein>
    <submittedName>
        <fullName evidence="1">Uncharacterized protein</fullName>
    </submittedName>
</protein>
<sequence length="61" mass="7136">MIYSDFHTYKPRLRTYKLFSHSLHPSGFTPHGTKKGSDRFYPSPDLLFHLKRGFLSFSALC</sequence>
<comment type="caution">
    <text evidence="1">The sequence shown here is derived from an EMBL/GenBank/DDBJ whole genome shotgun (WGS) entry which is preliminary data.</text>
</comment>
<dbReference type="EMBL" id="SZOD01000323">
    <property type="protein sequence ID" value="TKI84284.1"/>
    <property type="molecule type" value="Genomic_DNA"/>
</dbReference>
<reference evidence="1 2" key="1">
    <citation type="journal article" date="2019" name="Environ. Microbiol.">
        <title>An active ?-lactamase is a part of an orchestrated cell wall stress resistance network of Bacillus subtilis and related rhizosphere species.</title>
        <authorList>
            <person name="Bucher T."/>
            <person name="Keren-Paz A."/>
            <person name="Hausser J."/>
            <person name="Olender T."/>
            <person name="Cytryn E."/>
            <person name="Kolodkin-Gal I."/>
        </authorList>
    </citation>
    <scope>NUCLEOTIDE SEQUENCE [LARGE SCALE GENOMIC DNA]</scope>
    <source>
        <strain evidence="1 2">I186</strain>
    </source>
</reference>